<accession>A0ABQ9UHQ9</accession>
<reference evidence="2 3" key="1">
    <citation type="submission" date="2023-05" db="EMBL/GenBank/DDBJ databases">
        <title>B98-5 Cell Line De Novo Hybrid Assembly: An Optical Mapping Approach.</title>
        <authorList>
            <person name="Kananen K."/>
            <person name="Auerbach J.A."/>
            <person name="Kautto E."/>
            <person name="Blachly J.S."/>
        </authorList>
    </citation>
    <scope>NUCLEOTIDE SEQUENCE [LARGE SCALE GENOMIC DNA]</scope>
    <source>
        <strain evidence="2">B95-8</strain>
        <tissue evidence="2">Cell line</tissue>
    </source>
</reference>
<dbReference type="Proteomes" id="UP001266305">
    <property type="component" value="Unassembled WGS sequence"/>
</dbReference>
<evidence type="ECO:0000256" key="1">
    <source>
        <dbReference type="SAM" id="MobiDB-lite"/>
    </source>
</evidence>
<proteinExistence type="predicted"/>
<gene>
    <name evidence="2" type="ORF">P7K49_025637</name>
</gene>
<name>A0ABQ9UHQ9_SAGOE</name>
<comment type="caution">
    <text evidence="2">The sequence shown here is derived from an EMBL/GenBank/DDBJ whole genome shotgun (WGS) entry which is preliminary data.</text>
</comment>
<feature type="region of interest" description="Disordered" evidence="1">
    <location>
        <begin position="94"/>
        <end position="157"/>
    </location>
</feature>
<protein>
    <submittedName>
        <fullName evidence="2">Uncharacterized protein</fullName>
    </submittedName>
</protein>
<evidence type="ECO:0000313" key="3">
    <source>
        <dbReference type="Proteomes" id="UP001266305"/>
    </source>
</evidence>
<organism evidence="2 3">
    <name type="scientific">Saguinus oedipus</name>
    <name type="common">Cotton-top tamarin</name>
    <name type="synonym">Oedipomidas oedipus</name>
    <dbReference type="NCBI Taxonomy" id="9490"/>
    <lineage>
        <taxon>Eukaryota</taxon>
        <taxon>Metazoa</taxon>
        <taxon>Chordata</taxon>
        <taxon>Craniata</taxon>
        <taxon>Vertebrata</taxon>
        <taxon>Euteleostomi</taxon>
        <taxon>Mammalia</taxon>
        <taxon>Eutheria</taxon>
        <taxon>Euarchontoglires</taxon>
        <taxon>Primates</taxon>
        <taxon>Haplorrhini</taxon>
        <taxon>Platyrrhini</taxon>
        <taxon>Cebidae</taxon>
        <taxon>Callitrichinae</taxon>
        <taxon>Saguinus</taxon>
    </lineage>
</organism>
<sequence>MCCCPSQSCYLGTNSEALSLQKATLSLAELVEEVVVAKGWAQRPGKVTGEVTRLIGWYLFHVTVSQADGGVGALPPAATCPLASAEPISALGLPGGAQPLSSRSSSEAGRQSSRAGVGVGEAAAGVGPLVKRGRQSSRAGVGPLQQGPCPDSRNSHRLSESLQGLRAVAVSFLPAVRHRLCTERTLEPGERKGNKNGKFVCSQGYH</sequence>
<feature type="region of interest" description="Disordered" evidence="1">
    <location>
        <begin position="187"/>
        <end position="206"/>
    </location>
</feature>
<evidence type="ECO:0000313" key="2">
    <source>
        <dbReference type="EMBL" id="KAK2096603.1"/>
    </source>
</evidence>
<dbReference type="EMBL" id="JASSZA010000012">
    <property type="protein sequence ID" value="KAK2096603.1"/>
    <property type="molecule type" value="Genomic_DNA"/>
</dbReference>
<feature type="compositionally biased region" description="Low complexity" evidence="1">
    <location>
        <begin position="101"/>
        <end position="127"/>
    </location>
</feature>
<keyword evidence="3" id="KW-1185">Reference proteome</keyword>